<dbReference type="KEGG" id="rpm:RSPPHO_01707"/>
<dbReference type="PANTHER" id="PTHR38731">
    <property type="entry name" value="LIPL45-RELATED LIPOPROTEIN-RELATED"/>
    <property type="match status" value="1"/>
</dbReference>
<organism evidence="2 3">
    <name type="scientific">Pararhodospirillum photometricum DSM 122</name>
    <dbReference type="NCBI Taxonomy" id="1150469"/>
    <lineage>
        <taxon>Bacteria</taxon>
        <taxon>Pseudomonadati</taxon>
        <taxon>Pseudomonadota</taxon>
        <taxon>Alphaproteobacteria</taxon>
        <taxon>Rhodospirillales</taxon>
        <taxon>Rhodospirillaceae</taxon>
        <taxon>Pararhodospirillum</taxon>
    </lineage>
</organism>
<dbReference type="eggNOG" id="COG4254">
    <property type="taxonomic scope" value="Bacteria"/>
</dbReference>
<dbReference type="AlphaFoldDB" id="H6SK18"/>
<dbReference type="Gene3D" id="2.60.120.1440">
    <property type="match status" value="1"/>
</dbReference>
<dbReference type="HOGENOM" id="CLU_089272_0_0_5"/>
<reference evidence="2 3" key="1">
    <citation type="submission" date="2012-02" db="EMBL/GenBank/DDBJ databases">
        <title>Shotgun genome sequence of Phaeospirillum photometricum DSM 122.</title>
        <authorList>
            <person name="Duquesne K."/>
            <person name="Sturgis J."/>
        </authorList>
    </citation>
    <scope>NUCLEOTIDE SEQUENCE [LARGE SCALE GENOMIC DNA]</scope>
    <source>
        <strain evidence="3">DSM122</strain>
    </source>
</reference>
<dbReference type="InterPro" id="IPR006860">
    <property type="entry name" value="FecR"/>
</dbReference>
<dbReference type="STRING" id="1150469.RSPPHO_01707"/>
<sequence>MNVGSGEAPLWPRRETRMRQLFVIAAMIAGWAMPALASDPVGTVVAVRPQATAQVDLAAPRPLALASPVFKDEMLETGTAGRLAVQMDDGATLILGEAARLRVDDLVMTPDQTAGVVSVLAGAFQWRGGRKLDDGVEIRTPLATIGIRGTVVWGGTLDDVFEVMVQEGRVTVSTDAGSVVLDTPGQGTAVRSRDQPPSAPVVWPQGKRERAYQAVAF</sequence>
<dbReference type="PATRIC" id="fig|1150469.3.peg.1923"/>
<protein>
    <recommendedName>
        <fullName evidence="1">FecR protein domain-containing protein</fullName>
    </recommendedName>
</protein>
<evidence type="ECO:0000313" key="2">
    <source>
        <dbReference type="EMBL" id="CCG08333.1"/>
    </source>
</evidence>
<dbReference type="Pfam" id="PF04773">
    <property type="entry name" value="FecR"/>
    <property type="match status" value="1"/>
</dbReference>
<dbReference type="Proteomes" id="UP000033220">
    <property type="component" value="Chromosome DSM 122"/>
</dbReference>
<feature type="domain" description="FecR protein" evidence="1">
    <location>
        <begin position="75"/>
        <end position="170"/>
    </location>
</feature>
<name>H6SK18_PARPM</name>
<evidence type="ECO:0000313" key="3">
    <source>
        <dbReference type="Proteomes" id="UP000033220"/>
    </source>
</evidence>
<evidence type="ECO:0000259" key="1">
    <source>
        <dbReference type="Pfam" id="PF04773"/>
    </source>
</evidence>
<accession>H6SK18</accession>
<proteinExistence type="predicted"/>
<gene>
    <name evidence="2" type="ORF">RSPPHO_01707</name>
</gene>
<dbReference type="EMBL" id="HE663493">
    <property type="protein sequence ID" value="CCG08333.1"/>
    <property type="molecule type" value="Genomic_DNA"/>
</dbReference>
<keyword evidence="3" id="KW-1185">Reference proteome</keyword>